<dbReference type="Gene3D" id="3.90.550.10">
    <property type="entry name" value="Spore Coat Polysaccharide Biosynthesis Protein SpsA, Chain A"/>
    <property type="match status" value="1"/>
</dbReference>
<reference evidence="2 3" key="1">
    <citation type="journal article" date="2016" name="Genome Announc.">
        <title>Draft Genome Sequence of the Anaerobic Ammonium-Oxidizing Bacterium 'Candidatus Brocadia sp. 40'.</title>
        <authorList>
            <person name="Ali M."/>
            <person name="Haroon M.F."/>
            <person name="Narita Y."/>
            <person name="Zhang L."/>
            <person name="Rangel Shaw D."/>
            <person name="Okabe S."/>
            <person name="Saikaly P.E."/>
        </authorList>
    </citation>
    <scope>NUCLEOTIDE SEQUENCE [LARGE SCALE GENOMIC DNA]</scope>
    <source>
        <strain evidence="2 3">40</strain>
    </source>
</reference>
<accession>A0A1V6M1N2</accession>
<gene>
    <name evidence="2" type="ORF">BIY37_03865</name>
</gene>
<dbReference type="InterPro" id="IPR001173">
    <property type="entry name" value="Glyco_trans_2-like"/>
</dbReference>
<dbReference type="InterPro" id="IPR029044">
    <property type="entry name" value="Nucleotide-diphossugar_trans"/>
</dbReference>
<dbReference type="EMBL" id="MJUW02000043">
    <property type="protein sequence ID" value="OQD46318.1"/>
    <property type="molecule type" value="Genomic_DNA"/>
</dbReference>
<sequence length="328" mass="38623">MKISVIITSYNQKGYLRESIESVLAQTLKPFEIIIVDDFSTDGSQEIIENYAYGYPHLIMPFYHQKNLGIAKNKAFAQMQTKGDWLTYLDGDDRFLPEKLEMEFKTLQQHPDSKVVYSNFYSINEEGKRSGLWADKTPPPSGYIFSQVFSRSFPRNTLFRNELISSDCLKKIGYYDEGRITHEDWDFKIRLSKYFHIAYCPIPLIERRDHAGGISQYLSKDIVLNQMLQVYSKNSSLLEGLEPEEKKYIRSELFRLFSRRADSIINHLLDEGHKQQAFRCYREFRKWMSFEMAAVNLFKLTLPLKLLKIIRYFNKSPESSLKMKNIDK</sequence>
<proteinExistence type="predicted"/>
<evidence type="ECO:0000313" key="2">
    <source>
        <dbReference type="EMBL" id="OQD46318.1"/>
    </source>
</evidence>
<comment type="caution">
    <text evidence="2">The sequence shown here is derived from an EMBL/GenBank/DDBJ whole genome shotgun (WGS) entry which is preliminary data.</text>
</comment>
<name>A0A1V6M1N2_9BACT</name>
<dbReference type="Pfam" id="PF00535">
    <property type="entry name" value="Glycos_transf_2"/>
    <property type="match status" value="1"/>
</dbReference>
<dbReference type="PANTHER" id="PTHR22916:SF3">
    <property type="entry name" value="UDP-GLCNAC:BETAGAL BETA-1,3-N-ACETYLGLUCOSAMINYLTRANSFERASE-LIKE PROTEIN 1"/>
    <property type="match status" value="1"/>
</dbReference>
<dbReference type="AlphaFoldDB" id="A0A1V6M1N2"/>
<dbReference type="RefSeq" id="WP_070066517.1">
    <property type="nucleotide sequence ID" value="NZ_MJUW02000043.1"/>
</dbReference>
<dbReference type="Proteomes" id="UP000242219">
    <property type="component" value="Unassembled WGS sequence"/>
</dbReference>
<keyword evidence="3" id="KW-1185">Reference proteome</keyword>
<protein>
    <recommendedName>
        <fullName evidence="1">Glycosyltransferase 2-like domain-containing protein</fullName>
    </recommendedName>
</protein>
<evidence type="ECO:0000313" key="3">
    <source>
        <dbReference type="Proteomes" id="UP000242219"/>
    </source>
</evidence>
<dbReference type="GO" id="GO:0016758">
    <property type="term" value="F:hexosyltransferase activity"/>
    <property type="evidence" value="ECO:0007669"/>
    <property type="project" value="UniProtKB-ARBA"/>
</dbReference>
<evidence type="ECO:0000259" key="1">
    <source>
        <dbReference type="Pfam" id="PF00535"/>
    </source>
</evidence>
<feature type="domain" description="Glycosyltransferase 2-like" evidence="1">
    <location>
        <begin position="4"/>
        <end position="131"/>
    </location>
</feature>
<dbReference type="PANTHER" id="PTHR22916">
    <property type="entry name" value="GLYCOSYLTRANSFERASE"/>
    <property type="match status" value="1"/>
</dbReference>
<dbReference type="SUPFAM" id="SSF53448">
    <property type="entry name" value="Nucleotide-diphospho-sugar transferases"/>
    <property type="match status" value="1"/>
</dbReference>
<organism evidence="2 3">
    <name type="scientific">Candidatus Brocadia sapporoensis</name>
    <dbReference type="NCBI Taxonomy" id="392547"/>
    <lineage>
        <taxon>Bacteria</taxon>
        <taxon>Pseudomonadati</taxon>
        <taxon>Planctomycetota</taxon>
        <taxon>Candidatus Brocadiia</taxon>
        <taxon>Candidatus Brocadiales</taxon>
        <taxon>Candidatus Brocadiaceae</taxon>
        <taxon>Candidatus Brocadia</taxon>
    </lineage>
</organism>